<organism evidence="1">
    <name type="scientific">Desertifilum tharense IPPAS B-1220</name>
    <dbReference type="NCBI Taxonomy" id="1781255"/>
    <lineage>
        <taxon>Bacteria</taxon>
        <taxon>Bacillati</taxon>
        <taxon>Cyanobacteriota</taxon>
        <taxon>Cyanophyceae</taxon>
        <taxon>Desertifilales</taxon>
        <taxon>Desertifilaceae</taxon>
        <taxon>Desertifilum</taxon>
    </lineage>
</organism>
<dbReference type="OrthoDB" id="484666at2"/>
<gene>
    <name evidence="1" type="ORF">BH720_11385</name>
</gene>
<dbReference type="RefSeq" id="WP_069967325.1">
    <property type="nucleotide sequence ID" value="NZ_CM124774.1"/>
</dbReference>
<name>A0A1E5QL35_9CYAN</name>
<evidence type="ECO:0008006" key="2">
    <source>
        <dbReference type="Google" id="ProtNLM"/>
    </source>
</evidence>
<accession>A0A1E5QL35</accession>
<sequence>MLTSVEVRWFLAGSVPEKIEAWFLAETQIGQLSPKEQRQDIYLDLSNREDLGIKLRQNNLEVKWRETQFGSRIWENLGEGYSERWMKWSCPDEIVPEFAQQAIASSRWIAIDKIRYQRHHQQAEGKCALELSQLQLKQQTWWSFAAEATGDRSSLETLLDRTLKQLCQRDRPCPQFELVTSYSYPHFLSEL</sequence>
<protein>
    <recommendedName>
        <fullName evidence="2">CYTH domain-containing protein</fullName>
    </recommendedName>
</protein>
<reference evidence="1" key="1">
    <citation type="submission" date="2016-09" db="EMBL/GenBank/DDBJ databases">
        <title>Draft genome of thermotolerant cyanobacterium Desertifilum sp. strain IPPAS B-1220.</title>
        <authorList>
            <person name="Sinetova M.A."/>
            <person name="Bolakhan K."/>
            <person name="Zayadan B.K."/>
            <person name="Mironov K.S."/>
            <person name="Ustinova V."/>
            <person name="Kupriyanova E.V."/>
            <person name="Sidorov R.A."/>
            <person name="Skrypnik A.N."/>
            <person name="Gogoleva N.E."/>
            <person name="Gogolev Y.V."/>
            <person name="Los D.A."/>
        </authorList>
    </citation>
    <scope>NUCLEOTIDE SEQUENCE [LARGE SCALE GENOMIC DNA]</scope>
    <source>
        <strain evidence="1">IPPAS B-1220</strain>
    </source>
</reference>
<comment type="caution">
    <text evidence="1">The sequence shown here is derived from an EMBL/GenBank/DDBJ whole genome shotgun (WGS) entry which is preliminary data.</text>
</comment>
<dbReference type="EMBL" id="MJGC01000054">
    <property type="protein sequence ID" value="OEJ75063.1"/>
    <property type="molecule type" value="Genomic_DNA"/>
</dbReference>
<proteinExistence type="predicted"/>
<dbReference type="AlphaFoldDB" id="A0A1E5QL35"/>
<evidence type="ECO:0000313" key="1">
    <source>
        <dbReference type="EMBL" id="OEJ75063.1"/>
    </source>
</evidence>